<comment type="function">
    <text evidence="11 14">Participates actively in the response to hyperosmotic and heat shock by preventing the aggregation of stress-denatured proteins and by disaggregating proteins, also in an autonomous, DnaK-independent fashion. Unfolded proteins bind initially to DnaJ; upon interaction with the DnaJ-bound protein, DnaK hydrolyzes its bound ATP, resulting in the formation of a stable complex. GrpE releases ADP from DnaK; ATP binding to DnaK triggers the release of the substrate protein, thus completing the reaction cycle. Several rounds of ATP-dependent interactions between DnaJ, DnaK and GrpE are required for fully efficient folding. Also involved, together with DnaK and GrpE, in the DNA replication of plasmids through activation of initiation proteins.</text>
</comment>
<evidence type="ECO:0000256" key="6">
    <source>
        <dbReference type="ARBA" id="ARBA00022737"/>
    </source>
</evidence>
<dbReference type="AlphaFoldDB" id="A0A7T6AQM0"/>
<evidence type="ECO:0000256" key="8">
    <source>
        <dbReference type="ARBA" id="ARBA00022833"/>
    </source>
</evidence>
<protein>
    <recommendedName>
        <fullName evidence="13 14">Chaperone protein DnaJ</fullName>
    </recommendedName>
</protein>
<dbReference type="GO" id="GO:0051082">
    <property type="term" value="F:unfolded protein binding"/>
    <property type="evidence" value="ECO:0007669"/>
    <property type="project" value="UniProtKB-UniRule"/>
</dbReference>
<evidence type="ECO:0000256" key="14">
    <source>
        <dbReference type="HAMAP-Rule" id="MF_01152"/>
    </source>
</evidence>
<dbReference type="Gene3D" id="2.60.260.20">
    <property type="entry name" value="Urease metallochaperone UreE, N-terminal domain"/>
    <property type="match status" value="2"/>
</dbReference>
<accession>A0A7T6AQM0</accession>
<dbReference type="InterPro" id="IPR001305">
    <property type="entry name" value="HSP_DnaJ_Cys-rich_dom"/>
</dbReference>
<evidence type="ECO:0000256" key="15">
    <source>
        <dbReference type="PROSITE-ProRule" id="PRU00546"/>
    </source>
</evidence>
<dbReference type="GO" id="GO:0031072">
    <property type="term" value="F:heat shock protein binding"/>
    <property type="evidence" value="ECO:0007669"/>
    <property type="project" value="InterPro"/>
</dbReference>
<dbReference type="Proteomes" id="UP000596092">
    <property type="component" value="Chromosome"/>
</dbReference>
<dbReference type="Pfam" id="PF00684">
    <property type="entry name" value="DnaJ_CXXCXGXG"/>
    <property type="match status" value="1"/>
</dbReference>
<dbReference type="InterPro" id="IPR012724">
    <property type="entry name" value="DnaJ"/>
</dbReference>
<dbReference type="PANTHER" id="PTHR43096:SF52">
    <property type="entry name" value="DNAJ HOMOLOG 1, MITOCHONDRIAL-RELATED"/>
    <property type="match status" value="1"/>
</dbReference>
<name>A0A7T6AQM0_9BACT</name>
<evidence type="ECO:0000313" key="19">
    <source>
        <dbReference type="Proteomes" id="UP000596092"/>
    </source>
</evidence>
<keyword evidence="6 14" id="KW-0677">Repeat</keyword>
<dbReference type="InterPro" id="IPR036869">
    <property type="entry name" value="J_dom_sf"/>
</dbReference>
<dbReference type="CDD" id="cd06257">
    <property type="entry name" value="DnaJ"/>
    <property type="match status" value="1"/>
</dbReference>
<dbReference type="CDD" id="cd10747">
    <property type="entry name" value="DnaJ_C"/>
    <property type="match status" value="1"/>
</dbReference>
<dbReference type="GO" id="GO:0005737">
    <property type="term" value="C:cytoplasm"/>
    <property type="evidence" value="ECO:0007669"/>
    <property type="project" value="UniProtKB-SubCell"/>
</dbReference>
<dbReference type="GO" id="GO:0006260">
    <property type="term" value="P:DNA replication"/>
    <property type="evidence" value="ECO:0007669"/>
    <property type="project" value="UniProtKB-KW"/>
</dbReference>
<feature type="zinc finger region" description="CR-type" evidence="15">
    <location>
        <begin position="134"/>
        <end position="212"/>
    </location>
</feature>
<feature type="binding site" evidence="14">
    <location>
        <position position="147"/>
    </location>
    <ligand>
        <name>Zn(2+)</name>
        <dbReference type="ChEBI" id="CHEBI:29105"/>
        <label>1</label>
    </ligand>
</feature>
<dbReference type="PROSITE" id="PS00636">
    <property type="entry name" value="DNAJ_1"/>
    <property type="match status" value="1"/>
</dbReference>
<dbReference type="HAMAP" id="MF_01152">
    <property type="entry name" value="DnaJ"/>
    <property type="match status" value="1"/>
</dbReference>
<dbReference type="GO" id="GO:0009408">
    <property type="term" value="P:response to heat"/>
    <property type="evidence" value="ECO:0007669"/>
    <property type="project" value="InterPro"/>
</dbReference>
<feature type="repeat" description="CXXCXGXG motif" evidence="14">
    <location>
        <begin position="164"/>
        <end position="171"/>
    </location>
</feature>
<dbReference type="InterPro" id="IPR001623">
    <property type="entry name" value="DnaJ_domain"/>
</dbReference>
<dbReference type="Pfam" id="PF00226">
    <property type="entry name" value="DnaJ"/>
    <property type="match status" value="1"/>
</dbReference>
<dbReference type="FunFam" id="2.10.230.10:FF:000002">
    <property type="entry name" value="Molecular chaperone DnaJ"/>
    <property type="match status" value="1"/>
</dbReference>
<evidence type="ECO:0000259" key="17">
    <source>
        <dbReference type="PROSITE" id="PS51188"/>
    </source>
</evidence>
<evidence type="ECO:0000256" key="2">
    <source>
        <dbReference type="ARBA" id="ARBA00011738"/>
    </source>
</evidence>
<feature type="domain" description="CR-type" evidence="17">
    <location>
        <begin position="134"/>
        <end position="212"/>
    </location>
</feature>
<evidence type="ECO:0000256" key="10">
    <source>
        <dbReference type="ARBA" id="ARBA00023186"/>
    </source>
</evidence>
<evidence type="ECO:0000256" key="7">
    <source>
        <dbReference type="ARBA" id="ARBA00022771"/>
    </source>
</evidence>
<feature type="binding site" evidence="14">
    <location>
        <position position="164"/>
    </location>
    <ligand>
        <name>Zn(2+)</name>
        <dbReference type="ChEBI" id="CHEBI:29105"/>
        <label>2</label>
    </ligand>
</feature>
<dbReference type="NCBIfam" id="TIGR02349">
    <property type="entry name" value="DnaJ_bact"/>
    <property type="match status" value="1"/>
</dbReference>
<dbReference type="Gene3D" id="1.10.287.110">
    <property type="entry name" value="DnaJ domain"/>
    <property type="match status" value="1"/>
</dbReference>
<dbReference type="Gene3D" id="2.10.230.10">
    <property type="entry name" value="Heat shock protein DnaJ, cysteine-rich domain"/>
    <property type="match status" value="1"/>
</dbReference>
<feature type="repeat" description="CXXCXGXG motif" evidence="14">
    <location>
        <begin position="200"/>
        <end position="207"/>
    </location>
</feature>
<evidence type="ECO:0000256" key="12">
    <source>
        <dbReference type="ARBA" id="ARBA00061004"/>
    </source>
</evidence>
<dbReference type="GO" id="GO:0042026">
    <property type="term" value="P:protein refolding"/>
    <property type="evidence" value="ECO:0007669"/>
    <property type="project" value="TreeGrafter"/>
</dbReference>
<keyword evidence="4 14" id="KW-0235">DNA replication</keyword>
<dbReference type="GO" id="GO:0005524">
    <property type="term" value="F:ATP binding"/>
    <property type="evidence" value="ECO:0007669"/>
    <property type="project" value="InterPro"/>
</dbReference>
<evidence type="ECO:0000259" key="16">
    <source>
        <dbReference type="PROSITE" id="PS50076"/>
    </source>
</evidence>
<evidence type="ECO:0000256" key="9">
    <source>
        <dbReference type="ARBA" id="ARBA00023016"/>
    </source>
</evidence>
<dbReference type="FunFam" id="2.60.260.20:FF:000004">
    <property type="entry name" value="Molecular chaperone DnaJ"/>
    <property type="match status" value="1"/>
</dbReference>
<dbReference type="InterPro" id="IPR002939">
    <property type="entry name" value="DnaJ_C"/>
</dbReference>
<keyword evidence="5 14" id="KW-0479">Metal-binding</keyword>
<keyword evidence="3 14" id="KW-0963">Cytoplasm</keyword>
<comment type="cofactor">
    <cofactor evidence="14">
        <name>Zn(2+)</name>
        <dbReference type="ChEBI" id="CHEBI:29105"/>
    </cofactor>
    <text evidence="14">Binds 2 Zn(2+) ions per monomer.</text>
</comment>
<dbReference type="SUPFAM" id="SSF46565">
    <property type="entry name" value="Chaperone J-domain"/>
    <property type="match status" value="1"/>
</dbReference>
<feature type="binding site" evidence="14">
    <location>
        <position position="189"/>
    </location>
    <ligand>
        <name>Zn(2+)</name>
        <dbReference type="ChEBI" id="CHEBI:29105"/>
        <label>2</label>
    </ligand>
</feature>
<feature type="repeat" description="CXXCXGXG motif" evidence="14">
    <location>
        <begin position="186"/>
        <end position="193"/>
    </location>
</feature>
<evidence type="ECO:0000256" key="4">
    <source>
        <dbReference type="ARBA" id="ARBA00022705"/>
    </source>
</evidence>
<dbReference type="PANTHER" id="PTHR43096">
    <property type="entry name" value="DNAJ HOMOLOG 1, MITOCHONDRIAL-RELATED"/>
    <property type="match status" value="1"/>
</dbReference>
<dbReference type="SUPFAM" id="SSF49493">
    <property type="entry name" value="HSP40/DnaJ peptide-binding domain"/>
    <property type="match status" value="2"/>
</dbReference>
<keyword evidence="8 14" id="KW-0862">Zinc</keyword>
<keyword evidence="19" id="KW-1185">Reference proteome</keyword>
<keyword evidence="10 14" id="KW-0143">Chaperone</keyword>
<dbReference type="SMART" id="SM00271">
    <property type="entry name" value="DnaJ"/>
    <property type="match status" value="1"/>
</dbReference>
<evidence type="ECO:0000313" key="18">
    <source>
        <dbReference type="EMBL" id="QQG65933.1"/>
    </source>
</evidence>
<dbReference type="Pfam" id="PF01556">
    <property type="entry name" value="DnaJ_C"/>
    <property type="match status" value="1"/>
</dbReference>
<feature type="binding site" evidence="14">
    <location>
        <position position="167"/>
    </location>
    <ligand>
        <name>Zn(2+)</name>
        <dbReference type="ChEBI" id="CHEBI:29105"/>
        <label>2</label>
    </ligand>
</feature>
<evidence type="ECO:0000256" key="3">
    <source>
        <dbReference type="ARBA" id="ARBA00022490"/>
    </source>
</evidence>
<organism evidence="18 19">
    <name type="scientific">Desulfobulbus oligotrophicus</name>
    <dbReference type="NCBI Taxonomy" id="1909699"/>
    <lineage>
        <taxon>Bacteria</taxon>
        <taxon>Pseudomonadati</taxon>
        <taxon>Thermodesulfobacteriota</taxon>
        <taxon>Desulfobulbia</taxon>
        <taxon>Desulfobulbales</taxon>
        <taxon>Desulfobulbaceae</taxon>
        <taxon>Desulfobulbus</taxon>
    </lineage>
</organism>
<gene>
    <name evidence="14 18" type="primary">dnaJ</name>
    <name evidence="18" type="ORF">HP555_08660</name>
</gene>
<dbReference type="PRINTS" id="PR00625">
    <property type="entry name" value="JDOMAIN"/>
</dbReference>
<dbReference type="NCBIfam" id="NF008035">
    <property type="entry name" value="PRK10767.1"/>
    <property type="match status" value="1"/>
</dbReference>
<dbReference type="InterPro" id="IPR008971">
    <property type="entry name" value="HSP40/DnaJ_pept-bd"/>
</dbReference>
<sequence length="384" mass="42216">MSKSYYEILGVSKDASAEAIKKAYRKLAMKHHPDRNQGDSNSEEKFKEAAEAYEVLSDLQKRRIYDTYGKEGLLNSGYSGPGSSEDIFSHINDLFGDLFGFGGGRGRRRDPSAPVHGEDLRYDIRISFMEAVHGIHRQVELTKKETCWTCEGSGSRPGHKPQTCPTCQGHGQVMRSQGFFQVTTTCPQCHGQGQIITDPCTDCQGEGLINRSKKVSIRIPAGVDTGSRMRLAGEGEGGRRGGQSGDLYVVIHVDGHEHFQRDGQTIYLRFPVSMVQAALGCEAEVPTIHGSTMLKIPAGTQSGTRFTLRGDGVASLRGGAKGDMVVEAQVKTPTKLTKEQKELLREFEKLSKEHEGDGFFSRLFHGHVGKQKKKNVDQEKVANA</sequence>
<reference evidence="18 19" key="1">
    <citation type="submission" date="2020-05" db="EMBL/GenBank/DDBJ databases">
        <title>Complete genome of Desulfobulbus oligotrophicus.</title>
        <authorList>
            <person name="Podar M."/>
        </authorList>
    </citation>
    <scope>NUCLEOTIDE SEQUENCE [LARGE SCALE GENOMIC DNA]</scope>
    <source>
        <strain evidence="18 19">Prop6</strain>
    </source>
</reference>
<feature type="binding site" evidence="14">
    <location>
        <position position="203"/>
    </location>
    <ligand>
        <name>Zn(2+)</name>
        <dbReference type="ChEBI" id="CHEBI:29105"/>
        <label>1</label>
    </ligand>
</feature>
<feature type="binding site" evidence="14">
    <location>
        <position position="186"/>
    </location>
    <ligand>
        <name>Zn(2+)</name>
        <dbReference type="ChEBI" id="CHEBI:29105"/>
        <label>2</label>
    </ligand>
</feature>
<dbReference type="PROSITE" id="PS51188">
    <property type="entry name" value="ZF_CR"/>
    <property type="match status" value="1"/>
</dbReference>
<comment type="domain">
    <text evidence="14">The J domain is necessary and sufficient to stimulate DnaK ATPase activity. Zinc center 1 plays an important role in the autonomous, DnaK-independent chaperone activity of DnaJ. Zinc center 2 is essential for interaction with DnaK and for DnaJ activity.</text>
</comment>
<comment type="subcellular location">
    <subcellularLocation>
        <location evidence="1 14">Cytoplasm</location>
    </subcellularLocation>
</comment>
<feature type="binding site" evidence="14">
    <location>
        <position position="150"/>
    </location>
    <ligand>
        <name>Zn(2+)</name>
        <dbReference type="ChEBI" id="CHEBI:29105"/>
        <label>1</label>
    </ligand>
</feature>
<dbReference type="InterPro" id="IPR036410">
    <property type="entry name" value="HSP_DnaJ_Cys-rich_dom_sf"/>
</dbReference>
<evidence type="ECO:0000256" key="13">
    <source>
        <dbReference type="ARBA" id="ARBA00067609"/>
    </source>
</evidence>
<dbReference type="RefSeq" id="WP_199261569.1">
    <property type="nucleotide sequence ID" value="NZ_CP054140.1"/>
</dbReference>
<evidence type="ECO:0000256" key="1">
    <source>
        <dbReference type="ARBA" id="ARBA00004496"/>
    </source>
</evidence>
<evidence type="ECO:0000256" key="5">
    <source>
        <dbReference type="ARBA" id="ARBA00022723"/>
    </source>
</evidence>
<dbReference type="GO" id="GO:0008270">
    <property type="term" value="F:zinc ion binding"/>
    <property type="evidence" value="ECO:0007669"/>
    <property type="project" value="UniProtKB-UniRule"/>
</dbReference>
<dbReference type="InterPro" id="IPR018253">
    <property type="entry name" value="DnaJ_domain_CS"/>
</dbReference>
<proteinExistence type="inferred from homology"/>
<dbReference type="EMBL" id="CP054140">
    <property type="protein sequence ID" value="QQG65933.1"/>
    <property type="molecule type" value="Genomic_DNA"/>
</dbReference>
<dbReference type="FunFam" id="1.10.287.110:FF:000034">
    <property type="entry name" value="Chaperone protein DnaJ"/>
    <property type="match status" value="1"/>
</dbReference>
<evidence type="ECO:0000256" key="11">
    <source>
        <dbReference type="ARBA" id="ARBA00053423"/>
    </source>
</evidence>
<keyword evidence="7 14" id="KW-0863">Zinc-finger</keyword>
<keyword evidence="9 14" id="KW-0346">Stress response</keyword>
<dbReference type="SUPFAM" id="SSF57938">
    <property type="entry name" value="DnaJ/Hsp40 cysteine-rich domain"/>
    <property type="match status" value="1"/>
</dbReference>
<feature type="binding site" evidence="14">
    <location>
        <position position="200"/>
    </location>
    <ligand>
        <name>Zn(2+)</name>
        <dbReference type="ChEBI" id="CHEBI:29105"/>
        <label>1</label>
    </ligand>
</feature>
<feature type="repeat" description="CXXCXGXG motif" evidence="14">
    <location>
        <begin position="147"/>
        <end position="154"/>
    </location>
</feature>
<comment type="subunit">
    <text evidence="2 14">Homodimer.</text>
</comment>
<dbReference type="CDD" id="cd10719">
    <property type="entry name" value="DnaJ_zf"/>
    <property type="match status" value="1"/>
</dbReference>
<dbReference type="PROSITE" id="PS50076">
    <property type="entry name" value="DNAJ_2"/>
    <property type="match status" value="1"/>
</dbReference>
<feature type="domain" description="J" evidence="16">
    <location>
        <begin position="4"/>
        <end position="69"/>
    </location>
</feature>
<dbReference type="KEGG" id="dog:HP555_08660"/>
<comment type="similarity">
    <text evidence="12 14">Belongs to the DnaJ family.</text>
</comment>